<feature type="active site" description="Proton acceptor" evidence="6">
    <location>
        <position position="90"/>
    </location>
</feature>
<dbReference type="EMBL" id="JANUBB010000014">
    <property type="protein sequence ID" value="MCS3953026.1"/>
    <property type="molecule type" value="Genomic_DNA"/>
</dbReference>
<evidence type="ECO:0000256" key="8">
    <source>
        <dbReference type="PIRSR" id="PIRSR000705-3"/>
    </source>
</evidence>
<feature type="binding site" evidence="7">
    <location>
        <position position="55"/>
    </location>
    <ligand>
        <name>substrate</name>
    </ligand>
</feature>
<dbReference type="Proteomes" id="UP001155027">
    <property type="component" value="Unassembled WGS sequence"/>
</dbReference>
<dbReference type="Proteomes" id="UP001155034">
    <property type="component" value="Unassembled WGS sequence"/>
</dbReference>
<dbReference type="Gene3D" id="3.40.50.300">
    <property type="entry name" value="P-loop containing nucleotide triphosphate hydrolases"/>
    <property type="match status" value="1"/>
</dbReference>
<dbReference type="RefSeq" id="WP_013061789.1">
    <property type="nucleotide sequence ID" value="NZ_CALTRV010000008.1"/>
</dbReference>
<keyword evidence="5 8" id="KW-0067">ATP-binding</keyword>
<dbReference type="Pfam" id="PF01712">
    <property type="entry name" value="dNK"/>
    <property type="match status" value="1"/>
</dbReference>
<dbReference type="SUPFAM" id="SSF52540">
    <property type="entry name" value="P-loop containing nucleoside triphosphate hydrolases"/>
    <property type="match status" value="1"/>
</dbReference>
<evidence type="ECO:0000256" key="1">
    <source>
        <dbReference type="ARBA" id="ARBA00007420"/>
    </source>
</evidence>
<dbReference type="FunFam" id="3.40.50.300:FF:000659">
    <property type="entry name" value="Deoxyguanosine kinase"/>
    <property type="match status" value="1"/>
</dbReference>
<dbReference type="InterPro" id="IPR050566">
    <property type="entry name" value="Deoxyribonucleoside_kinase"/>
</dbReference>
<dbReference type="PANTHER" id="PTHR10513">
    <property type="entry name" value="DEOXYNUCLEOSIDE KINASE"/>
    <property type="match status" value="1"/>
</dbReference>
<accession>A0A9X2R1C2</accession>
<evidence type="ECO:0000313" key="11">
    <source>
        <dbReference type="EMBL" id="MCS3710218.1"/>
    </source>
</evidence>
<feature type="binding site" evidence="7">
    <location>
        <position position="96"/>
    </location>
    <ligand>
        <name>substrate</name>
    </ligand>
</feature>
<gene>
    <name evidence="11" type="ORF">GGP61_001822</name>
    <name evidence="10" type="ORF">GGP71_002830</name>
    <name evidence="12" type="ORF">GGP82_001703</name>
    <name evidence="13" type="ORF">GGP83_003000</name>
    <name evidence="14" type="ORF">GGQ01_000023</name>
</gene>
<dbReference type="EMBL" id="JANUBF010000001">
    <property type="protein sequence ID" value="MCS4034982.1"/>
    <property type="molecule type" value="Genomic_DNA"/>
</dbReference>
<keyword evidence="2" id="KW-0808">Transferase</keyword>
<evidence type="ECO:0000313" key="13">
    <source>
        <dbReference type="EMBL" id="MCS3953026.1"/>
    </source>
</evidence>
<dbReference type="Proteomes" id="UP001155057">
    <property type="component" value="Unassembled WGS sequence"/>
</dbReference>
<feature type="binding site" evidence="7">
    <location>
        <position position="91"/>
    </location>
    <ligand>
        <name>substrate</name>
    </ligand>
</feature>
<organism evidence="14 15">
    <name type="scientific">Salinibacter ruber</name>
    <dbReference type="NCBI Taxonomy" id="146919"/>
    <lineage>
        <taxon>Bacteria</taxon>
        <taxon>Pseudomonadati</taxon>
        <taxon>Rhodothermota</taxon>
        <taxon>Rhodothermia</taxon>
        <taxon>Rhodothermales</taxon>
        <taxon>Salinibacteraceae</taxon>
        <taxon>Salinibacter</taxon>
    </lineage>
</organism>
<evidence type="ECO:0000256" key="7">
    <source>
        <dbReference type="PIRSR" id="PIRSR000705-2"/>
    </source>
</evidence>
<feature type="binding site" evidence="7">
    <location>
        <position position="43"/>
    </location>
    <ligand>
        <name>substrate</name>
    </ligand>
</feature>
<evidence type="ECO:0000259" key="9">
    <source>
        <dbReference type="Pfam" id="PF01712"/>
    </source>
</evidence>
<evidence type="ECO:0000256" key="4">
    <source>
        <dbReference type="ARBA" id="ARBA00022777"/>
    </source>
</evidence>
<dbReference type="PIRSF" id="PIRSF000705">
    <property type="entry name" value="DNK"/>
    <property type="match status" value="1"/>
</dbReference>
<dbReference type="InterPro" id="IPR027417">
    <property type="entry name" value="P-loop_NTPase"/>
</dbReference>
<dbReference type="GO" id="GO:0005524">
    <property type="term" value="F:ATP binding"/>
    <property type="evidence" value="ECO:0007669"/>
    <property type="project" value="UniProtKB-KW"/>
</dbReference>
<dbReference type="AlphaFoldDB" id="A0A9X2R1C2"/>
<keyword evidence="3 8" id="KW-0547">Nucleotide-binding</keyword>
<name>A0A9X2R1C2_9BACT</name>
<dbReference type="Proteomes" id="UP001155040">
    <property type="component" value="Unassembled WGS sequence"/>
</dbReference>
<dbReference type="InterPro" id="IPR031314">
    <property type="entry name" value="DNK_dom"/>
</dbReference>
<reference evidence="14" key="1">
    <citation type="submission" date="2022-08" db="EMBL/GenBank/DDBJ databases">
        <title>Genomic Encyclopedia of Type Strains, Phase V (KMG-V): Genome sequencing to study the core and pangenomes of soil and plant-associated prokaryotes.</title>
        <authorList>
            <person name="Whitman W."/>
        </authorList>
    </citation>
    <scope>NUCLEOTIDE SEQUENCE</scope>
    <source>
        <strain evidence="10">0</strain>
        <strain evidence="12">SP2016B</strain>
        <strain evidence="13">SP2017</strain>
        <strain evidence="14">SP3012</strain>
        <strain evidence="11">SP3049</strain>
    </source>
</reference>
<evidence type="ECO:0000313" key="12">
    <source>
        <dbReference type="EMBL" id="MCS3865149.1"/>
    </source>
</evidence>
<evidence type="ECO:0000313" key="10">
    <source>
        <dbReference type="EMBL" id="MCS3678888.1"/>
    </source>
</evidence>
<feature type="binding site" evidence="8">
    <location>
        <begin position="192"/>
        <end position="194"/>
    </location>
    <ligand>
        <name>ATP</name>
        <dbReference type="ChEBI" id="CHEBI:30616"/>
    </ligand>
</feature>
<dbReference type="CDD" id="cd01673">
    <property type="entry name" value="dNK"/>
    <property type="match status" value="1"/>
</dbReference>
<feature type="binding site" evidence="7">
    <location>
        <position position="66"/>
    </location>
    <ligand>
        <name>substrate</name>
    </ligand>
</feature>
<comment type="caution">
    <text evidence="14">The sequence shown here is derived from an EMBL/GenBank/DDBJ whole genome shotgun (WGS) entry which is preliminary data.</text>
</comment>
<evidence type="ECO:0000313" key="14">
    <source>
        <dbReference type="EMBL" id="MCS4034982.1"/>
    </source>
</evidence>
<evidence type="ECO:0000256" key="2">
    <source>
        <dbReference type="ARBA" id="ARBA00022679"/>
    </source>
</evidence>
<dbReference type="Proteomes" id="UP001155010">
    <property type="component" value="Unassembled WGS sequence"/>
</dbReference>
<evidence type="ECO:0000256" key="5">
    <source>
        <dbReference type="ARBA" id="ARBA00022840"/>
    </source>
</evidence>
<evidence type="ECO:0000256" key="6">
    <source>
        <dbReference type="PIRSR" id="PIRSR000705-1"/>
    </source>
</evidence>
<dbReference type="InterPro" id="IPR002624">
    <property type="entry name" value="DCK/DGK"/>
</dbReference>
<dbReference type="EMBL" id="JANUAU010000010">
    <property type="protein sequence ID" value="MCS3678888.1"/>
    <property type="molecule type" value="Genomic_DNA"/>
</dbReference>
<sequence length="219" mass="25820">MDDTPADAPESPKHVAISGNIGAGKTALTKVLGEYYGWETVFEQVDDNPYLTDFYNDMRRWSFNLQVFFLSKRFEQLQRIEEGETSVVQDRSIYEDAHIFARNLYEMGHMSARDYDNYTDLFTIMTSYLQPPSLLIYLRASVPTLVDHIQQRGREFESTIRIDYLERLQGHYEEWIENYERGPKLIIDVDELDFVGEEEDRRMVLNQIESRLFGLFPDE</sequence>
<evidence type="ECO:0000313" key="15">
    <source>
        <dbReference type="Proteomes" id="UP001155040"/>
    </source>
</evidence>
<evidence type="ECO:0000256" key="3">
    <source>
        <dbReference type="ARBA" id="ARBA00022741"/>
    </source>
</evidence>
<feature type="domain" description="Deoxynucleoside kinase" evidence="9">
    <location>
        <begin position="16"/>
        <end position="210"/>
    </location>
</feature>
<protein>
    <recommendedName>
        <fullName evidence="9">Deoxynucleoside kinase domain-containing protein</fullName>
    </recommendedName>
</protein>
<keyword evidence="4" id="KW-0418">Kinase</keyword>
<dbReference type="PANTHER" id="PTHR10513:SF35">
    <property type="entry name" value="DEOXYADENOSINE KINASE"/>
    <property type="match status" value="1"/>
</dbReference>
<dbReference type="EMBL" id="JANUAE010000005">
    <property type="protein sequence ID" value="MCS3710218.1"/>
    <property type="molecule type" value="Genomic_DNA"/>
</dbReference>
<proteinExistence type="inferred from homology"/>
<comment type="similarity">
    <text evidence="1">Belongs to the DCK/DGK family.</text>
</comment>
<dbReference type="GO" id="GO:0005737">
    <property type="term" value="C:cytoplasm"/>
    <property type="evidence" value="ECO:0007669"/>
    <property type="project" value="TreeGrafter"/>
</dbReference>
<feature type="binding site" evidence="7">
    <location>
        <position position="157"/>
    </location>
    <ligand>
        <name>substrate</name>
    </ligand>
</feature>
<dbReference type="EMBL" id="JANTYZ010000004">
    <property type="protein sequence ID" value="MCS3865149.1"/>
    <property type="molecule type" value="Genomic_DNA"/>
</dbReference>
<dbReference type="GO" id="GO:0019136">
    <property type="term" value="F:deoxynucleoside kinase activity"/>
    <property type="evidence" value="ECO:0007669"/>
    <property type="project" value="InterPro"/>
</dbReference>